<dbReference type="RefSeq" id="WP_368803000.1">
    <property type="nucleotide sequence ID" value="NZ_JAZHFV010000003.1"/>
</dbReference>
<feature type="signal peptide" evidence="2">
    <location>
        <begin position="1"/>
        <end position="20"/>
    </location>
</feature>
<sequence>MKKLVLAAGIVALASLPSHGASMSRTYTYFTIGGTTLEEIEGELKKRGPQVGSAGSRHPGATRMEFTTRVGYSESKGRCNVVEANVQVKANMILPRWNRRKRASGETRFVWDTLSADIRRHEESHVVIARNHARQMEQELLNIRNEANCEVAQEKAAATTARVLTAHDKAQDDFDRIEGINFERRLMRLMDYRMERIESGKIPPS</sequence>
<dbReference type="EMBL" id="JAZHFV010000003">
    <property type="protein sequence ID" value="MEX4007922.1"/>
    <property type="molecule type" value="Genomic_DNA"/>
</dbReference>
<evidence type="ECO:0000256" key="2">
    <source>
        <dbReference type="SAM" id="SignalP"/>
    </source>
</evidence>
<evidence type="ECO:0000313" key="4">
    <source>
        <dbReference type="Proteomes" id="UP001559025"/>
    </source>
</evidence>
<gene>
    <name evidence="3" type="ORF">V1479_11450</name>
</gene>
<comment type="caution">
    <text evidence="3">The sequence shown here is derived from an EMBL/GenBank/DDBJ whole genome shotgun (WGS) entry which is preliminary data.</text>
</comment>
<reference evidence="3 4" key="1">
    <citation type="submission" date="2024-01" db="EMBL/GenBank/DDBJ databases">
        <title>New evidence supports the origin of RcGTA from prophage.</title>
        <authorList>
            <person name="Xu Y."/>
            <person name="Liu B."/>
            <person name="Chen F."/>
        </authorList>
    </citation>
    <scope>NUCLEOTIDE SEQUENCE [LARGE SCALE GENOMIC DNA]</scope>
    <source>
        <strain evidence="3 4">CBW1107-2</strain>
    </source>
</reference>
<keyword evidence="2" id="KW-0732">Signal</keyword>
<accession>A0ABV3WTB8</accession>
<keyword evidence="1" id="KW-0175">Coiled coil</keyword>
<dbReference type="Proteomes" id="UP001559025">
    <property type="component" value="Unassembled WGS sequence"/>
</dbReference>
<evidence type="ECO:0000313" key="3">
    <source>
        <dbReference type="EMBL" id="MEX4007922.1"/>
    </source>
</evidence>
<keyword evidence="4" id="KW-1185">Reference proteome</keyword>
<protein>
    <submittedName>
        <fullName evidence="3">DUF922 domain-containing protein</fullName>
    </submittedName>
</protein>
<feature type="chain" id="PRO_5046632857" evidence="2">
    <location>
        <begin position="21"/>
        <end position="205"/>
    </location>
</feature>
<evidence type="ECO:0000256" key="1">
    <source>
        <dbReference type="SAM" id="Coils"/>
    </source>
</evidence>
<feature type="coiled-coil region" evidence="1">
    <location>
        <begin position="126"/>
        <end position="153"/>
    </location>
</feature>
<dbReference type="PIRSF" id="PIRSF010521">
    <property type="entry name" value="DUF922_bac"/>
    <property type="match status" value="1"/>
</dbReference>
<dbReference type="Pfam" id="PF06037">
    <property type="entry name" value="DUF922"/>
    <property type="match status" value="1"/>
</dbReference>
<dbReference type="InterPro" id="IPR010321">
    <property type="entry name" value="DUF922"/>
</dbReference>
<organism evidence="3 4">
    <name type="scientific">Neoaquamicrobium sediminum</name>
    <dbReference type="NCBI Taxonomy" id="1849104"/>
    <lineage>
        <taxon>Bacteria</taxon>
        <taxon>Pseudomonadati</taxon>
        <taxon>Pseudomonadota</taxon>
        <taxon>Alphaproteobacteria</taxon>
        <taxon>Hyphomicrobiales</taxon>
        <taxon>Phyllobacteriaceae</taxon>
        <taxon>Neoaquamicrobium</taxon>
    </lineage>
</organism>
<name>A0ABV3WTB8_9HYPH</name>
<proteinExistence type="predicted"/>